<dbReference type="Proteomes" id="UP000644699">
    <property type="component" value="Unassembled WGS sequence"/>
</dbReference>
<organism evidence="1 2">
    <name type="scientific">Aureimonas endophytica</name>
    <dbReference type="NCBI Taxonomy" id="2027858"/>
    <lineage>
        <taxon>Bacteria</taxon>
        <taxon>Pseudomonadati</taxon>
        <taxon>Pseudomonadota</taxon>
        <taxon>Alphaproteobacteria</taxon>
        <taxon>Hyphomicrobiales</taxon>
        <taxon>Aurantimonadaceae</taxon>
        <taxon>Aureimonas</taxon>
    </lineage>
</organism>
<protein>
    <submittedName>
        <fullName evidence="1">Uncharacterized protein</fullName>
    </submittedName>
</protein>
<reference evidence="1" key="2">
    <citation type="submission" date="2020-09" db="EMBL/GenBank/DDBJ databases">
        <authorList>
            <person name="Sun Q."/>
            <person name="Zhou Y."/>
        </authorList>
    </citation>
    <scope>NUCLEOTIDE SEQUENCE</scope>
    <source>
        <strain evidence="1">CGMCC 1.15367</strain>
    </source>
</reference>
<reference evidence="1" key="1">
    <citation type="journal article" date="2014" name="Int. J. Syst. Evol. Microbiol.">
        <title>Complete genome sequence of Corynebacterium casei LMG S-19264T (=DSM 44701T), isolated from a smear-ripened cheese.</title>
        <authorList>
            <consortium name="US DOE Joint Genome Institute (JGI-PGF)"/>
            <person name="Walter F."/>
            <person name="Albersmeier A."/>
            <person name="Kalinowski J."/>
            <person name="Ruckert C."/>
        </authorList>
    </citation>
    <scope>NUCLEOTIDE SEQUENCE</scope>
    <source>
        <strain evidence="1">CGMCC 1.15367</strain>
    </source>
</reference>
<evidence type="ECO:0000313" key="1">
    <source>
        <dbReference type="EMBL" id="GGE06262.1"/>
    </source>
</evidence>
<dbReference type="EMBL" id="BMIQ01000003">
    <property type="protein sequence ID" value="GGE06262.1"/>
    <property type="molecule type" value="Genomic_DNA"/>
</dbReference>
<evidence type="ECO:0000313" key="2">
    <source>
        <dbReference type="Proteomes" id="UP000644699"/>
    </source>
</evidence>
<comment type="caution">
    <text evidence="1">The sequence shown here is derived from an EMBL/GenBank/DDBJ whole genome shotgun (WGS) entry which is preliminary data.</text>
</comment>
<proteinExistence type="predicted"/>
<name>A0A916ZNL8_9HYPH</name>
<sequence>MPLPGWAAAFPRTDIDAMTPFNLFRKTTEIRVHCAVPDGGALPSFLIGPEWSFEGKITDLVDRILDTDKPLYESVVRETGYFLFSVP</sequence>
<keyword evidence="2" id="KW-1185">Reference proteome</keyword>
<accession>A0A916ZNL8</accession>
<gene>
    <name evidence="1" type="ORF">GCM10011390_26730</name>
</gene>
<dbReference type="AlphaFoldDB" id="A0A916ZNL8"/>